<dbReference type="GO" id="GO:0005886">
    <property type="term" value="C:plasma membrane"/>
    <property type="evidence" value="ECO:0007669"/>
    <property type="project" value="TreeGrafter"/>
</dbReference>
<dbReference type="GO" id="GO:1902201">
    <property type="term" value="P:negative regulation of bacterial-type flagellum-dependent cell motility"/>
    <property type="evidence" value="ECO:0007669"/>
    <property type="project" value="TreeGrafter"/>
</dbReference>
<dbReference type="EC" id="2.7.7.65" evidence="1"/>
<organism evidence="3 4">
    <name type="scientific">Thermohalobaculum xanthum</name>
    <dbReference type="NCBI Taxonomy" id="2753746"/>
    <lineage>
        <taxon>Bacteria</taxon>
        <taxon>Pseudomonadati</taxon>
        <taxon>Pseudomonadota</taxon>
        <taxon>Alphaproteobacteria</taxon>
        <taxon>Rhodobacterales</taxon>
        <taxon>Paracoccaceae</taxon>
        <taxon>Thermohalobaculum</taxon>
    </lineage>
</organism>
<feature type="domain" description="GGDEF" evidence="2">
    <location>
        <begin position="212"/>
        <end position="346"/>
    </location>
</feature>
<dbReference type="InterPro" id="IPR000160">
    <property type="entry name" value="GGDEF_dom"/>
</dbReference>
<keyword evidence="4" id="KW-1185">Reference proteome</keyword>
<dbReference type="NCBIfam" id="TIGR00254">
    <property type="entry name" value="GGDEF"/>
    <property type="match status" value="1"/>
</dbReference>
<dbReference type="EMBL" id="JAEHHL010000012">
    <property type="protein sequence ID" value="MBK0400988.1"/>
    <property type="molecule type" value="Genomic_DNA"/>
</dbReference>
<gene>
    <name evidence="3" type="ORF">H0I76_17460</name>
</gene>
<dbReference type="GO" id="GO:0052621">
    <property type="term" value="F:diguanylate cyclase activity"/>
    <property type="evidence" value="ECO:0007669"/>
    <property type="project" value="UniProtKB-EC"/>
</dbReference>
<dbReference type="Gene3D" id="3.30.70.270">
    <property type="match status" value="1"/>
</dbReference>
<dbReference type="Pfam" id="PF00990">
    <property type="entry name" value="GGDEF"/>
    <property type="match status" value="1"/>
</dbReference>
<dbReference type="SMART" id="SM00267">
    <property type="entry name" value="GGDEF"/>
    <property type="match status" value="1"/>
</dbReference>
<evidence type="ECO:0000259" key="2">
    <source>
        <dbReference type="PROSITE" id="PS50887"/>
    </source>
</evidence>
<dbReference type="CDD" id="cd01949">
    <property type="entry name" value="GGDEF"/>
    <property type="match status" value="1"/>
</dbReference>
<dbReference type="InterPro" id="IPR043128">
    <property type="entry name" value="Rev_trsase/Diguanyl_cyclase"/>
</dbReference>
<evidence type="ECO:0000313" key="3">
    <source>
        <dbReference type="EMBL" id="MBK0400988.1"/>
    </source>
</evidence>
<dbReference type="RefSeq" id="WP_200612910.1">
    <property type="nucleotide sequence ID" value="NZ_JAEHHL010000012.1"/>
</dbReference>
<dbReference type="InterPro" id="IPR029787">
    <property type="entry name" value="Nucleotide_cyclase"/>
</dbReference>
<dbReference type="PANTHER" id="PTHR45138">
    <property type="entry name" value="REGULATORY COMPONENTS OF SENSORY TRANSDUCTION SYSTEM"/>
    <property type="match status" value="1"/>
</dbReference>
<reference evidence="3" key="1">
    <citation type="submission" date="2020-12" db="EMBL/GenBank/DDBJ databases">
        <title>Bacterial taxonomy.</title>
        <authorList>
            <person name="Pan X."/>
        </authorList>
    </citation>
    <scope>NUCLEOTIDE SEQUENCE</scope>
    <source>
        <strain evidence="3">M0105</strain>
    </source>
</reference>
<protein>
    <recommendedName>
        <fullName evidence="1">diguanylate cyclase</fullName>
        <ecNumber evidence="1">2.7.7.65</ecNumber>
    </recommendedName>
</protein>
<name>A0A8J7MA33_9RHOB</name>
<dbReference type="InterPro" id="IPR050469">
    <property type="entry name" value="Diguanylate_Cyclase"/>
</dbReference>
<sequence>MNEHPSTPGQCFEEVRTLAERALELACQHATPPVPAAFEVWFAYVGGHHPIIRTRIDRAIACDGTVTAALIHRLHAEHLAPAGVSAGVERIGDRMDGELVQAVGLIEEGMAASDRYAATVRRIDSSVHSRTSEAELRRHVAELRQANREHVDRVSQFGERVMGLRAQFTSMQTELRELRQSVLIDHATQLANRRRFDEALETLIARARRERADLAIVLADIDHFRPFNERWGRTTGDQLLMRFAELLRQRQREGDLAARVGGNEFALLLPARSLAVARAMADDLREQFSRLQLVRAGTGERVASLTASLGVTTLRPGDTTLKLVARLEDYVLRAKEAGRNQIWSAE</sequence>
<comment type="caution">
    <text evidence="3">The sequence shown here is derived from an EMBL/GenBank/DDBJ whole genome shotgun (WGS) entry which is preliminary data.</text>
</comment>
<dbReference type="SUPFAM" id="SSF55073">
    <property type="entry name" value="Nucleotide cyclase"/>
    <property type="match status" value="1"/>
</dbReference>
<dbReference type="PROSITE" id="PS50887">
    <property type="entry name" value="GGDEF"/>
    <property type="match status" value="1"/>
</dbReference>
<dbReference type="AlphaFoldDB" id="A0A8J7MA33"/>
<accession>A0A8J7MA33</accession>
<evidence type="ECO:0000313" key="4">
    <source>
        <dbReference type="Proteomes" id="UP000655420"/>
    </source>
</evidence>
<evidence type="ECO:0000256" key="1">
    <source>
        <dbReference type="ARBA" id="ARBA00012528"/>
    </source>
</evidence>
<dbReference type="GO" id="GO:0043709">
    <property type="term" value="P:cell adhesion involved in single-species biofilm formation"/>
    <property type="evidence" value="ECO:0007669"/>
    <property type="project" value="TreeGrafter"/>
</dbReference>
<dbReference type="PANTHER" id="PTHR45138:SF24">
    <property type="entry name" value="DIGUANYLATE CYCLASE DGCC-RELATED"/>
    <property type="match status" value="1"/>
</dbReference>
<dbReference type="Proteomes" id="UP000655420">
    <property type="component" value="Unassembled WGS sequence"/>
</dbReference>
<proteinExistence type="predicted"/>